<evidence type="ECO:0000259" key="1">
    <source>
        <dbReference type="Pfam" id="PF08279"/>
    </source>
</evidence>
<dbReference type="PROSITE" id="PS52050">
    <property type="entry name" value="WYL"/>
    <property type="match status" value="1"/>
</dbReference>
<feature type="domain" description="WYL" evidence="2">
    <location>
        <begin position="142"/>
        <end position="205"/>
    </location>
</feature>
<feature type="domain" description="Helix-turn-helix type 11" evidence="1">
    <location>
        <begin position="10"/>
        <end position="60"/>
    </location>
</feature>
<name>A0A243G9R0_BACTF</name>
<proteinExistence type="predicted"/>
<accession>A0A243G9R0</accession>
<dbReference type="RefSeq" id="WP_060629747.1">
    <property type="nucleotide sequence ID" value="NZ_NFEL01000053.1"/>
</dbReference>
<dbReference type="AlphaFoldDB" id="A0A243G9R0"/>
<dbReference type="InterPro" id="IPR026881">
    <property type="entry name" value="WYL_dom"/>
</dbReference>
<dbReference type="PANTHER" id="PTHR34580">
    <property type="match status" value="1"/>
</dbReference>
<dbReference type="PANTHER" id="PTHR34580:SF1">
    <property type="entry name" value="PROTEIN PAFC"/>
    <property type="match status" value="1"/>
</dbReference>
<feature type="domain" description="WCX" evidence="3">
    <location>
        <begin position="231"/>
        <end position="309"/>
    </location>
</feature>
<evidence type="ECO:0000313" key="4">
    <source>
        <dbReference type="EMBL" id="OUA03833.1"/>
    </source>
</evidence>
<evidence type="ECO:0000259" key="3">
    <source>
        <dbReference type="Pfam" id="PF25583"/>
    </source>
</evidence>
<organism evidence="4 5">
    <name type="scientific">Bacillus thuringiensis subsp. finitimus</name>
    <dbReference type="NCBI Taxonomy" id="29337"/>
    <lineage>
        <taxon>Bacteria</taxon>
        <taxon>Bacillati</taxon>
        <taxon>Bacillota</taxon>
        <taxon>Bacilli</taxon>
        <taxon>Bacillales</taxon>
        <taxon>Bacillaceae</taxon>
        <taxon>Bacillus</taxon>
        <taxon>Bacillus cereus group</taxon>
    </lineage>
</organism>
<dbReference type="InterPro" id="IPR051534">
    <property type="entry name" value="CBASS_pafABC_assoc_protein"/>
</dbReference>
<dbReference type="InterPro" id="IPR036388">
    <property type="entry name" value="WH-like_DNA-bd_sf"/>
</dbReference>
<comment type="caution">
    <text evidence="4">The sequence shown here is derived from an EMBL/GenBank/DDBJ whole genome shotgun (WGS) entry which is preliminary data.</text>
</comment>
<evidence type="ECO:0000259" key="2">
    <source>
        <dbReference type="Pfam" id="PF13280"/>
    </source>
</evidence>
<reference evidence="4 5" key="1">
    <citation type="submission" date="2016-10" db="EMBL/GenBank/DDBJ databases">
        <title>Comparative genomics of Bacillus thuringiensis reveals a path to pathogens against multiple invertebrate hosts.</title>
        <authorList>
            <person name="Zheng J."/>
            <person name="Gao Q."/>
            <person name="Liu H."/>
            <person name="Peng D."/>
            <person name="Ruan L."/>
            <person name="Sun M."/>
        </authorList>
    </citation>
    <scope>NUCLEOTIDE SEQUENCE [LARGE SCALE GENOMIC DNA]</scope>
    <source>
        <strain evidence="4">CTC</strain>
    </source>
</reference>
<sequence>MSKLSNCLRMIELLHARGKMKISELAELLEVKERMVRIYRDDIEMAGIKIDTTKGRYGGYSLSNTSLFPIKNMSQKEIDALKFSIQKLVLKGNDIYSRGAQVALDKLNAVQKVETNKDRHIYFVQGSKPNYELSNENQKYIQLQESLFTKLKVKIQYEKRTGERSERIIDPYGFVHYNEFFYCLAMCNDKKEKRMFKLSRIKDIKTLYDTYKIPDDFDIREEFPKFGIMKEPLKVELLIYPPFAVSVPESVWGENQKIEHNDDGSILFRATMSGKESIKKWILGMGASVRVLEPRKLREEVVEEGRKLLEMYELKLKVTL</sequence>
<protein>
    <submittedName>
        <fullName evidence="4">Transcriptional regulator</fullName>
    </submittedName>
</protein>
<dbReference type="InterPro" id="IPR013196">
    <property type="entry name" value="HTH_11"/>
</dbReference>
<dbReference type="Proteomes" id="UP000195030">
    <property type="component" value="Unassembled WGS sequence"/>
</dbReference>
<dbReference type="Pfam" id="PF25583">
    <property type="entry name" value="WCX"/>
    <property type="match status" value="1"/>
</dbReference>
<evidence type="ECO:0000313" key="5">
    <source>
        <dbReference type="Proteomes" id="UP000195030"/>
    </source>
</evidence>
<dbReference type="InterPro" id="IPR057727">
    <property type="entry name" value="WCX_dom"/>
</dbReference>
<dbReference type="Gene3D" id="1.10.10.10">
    <property type="entry name" value="Winged helix-like DNA-binding domain superfamily/Winged helix DNA-binding domain"/>
    <property type="match status" value="1"/>
</dbReference>
<dbReference type="EMBL" id="NFEL01000053">
    <property type="protein sequence ID" value="OUA03833.1"/>
    <property type="molecule type" value="Genomic_DNA"/>
</dbReference>
<gene>
    <name evidence="4" type="ORF">BK772_28485</name>
</gene>
<dbReference type="Pfam" id="PF08279">
    <property type="entry name" value="HTH_11"/>
    <property type="match status" value="1"/>
</dbReference>
<dbReference type="Pfam" id="PF13280">
    <property type="entry name" value="WYL"/>
    <property type="match status" value="1"/>
</dbReference>